<reference evidence="2" key="1">
    <citation type="submission" date="2019-08" db="EMBL/GenBank/DDBJ databases">
        <authorList>
            <person name="Kucharzyk K."/>
            <person name="Murdoch R.W."/>
            <person name="Higgins S."/>
            <person name="Loffler F."/>
        </authorList>
    </citation>
    <scope>NUCLEOTIDE SEQUENCE</scope>
</reference>
<name>A0A645G1J0_9ZZZZ</name>
<feature type="region of interest" description="Disordered" evidence="1">
    <location>
        <begin position="60"/>
        <end position="81"/>
    </location>
</feature>
<sequence length="133" mass="14490">MVGKSSCSSVASRLNIRSNTFSCTSSGRQLGLSTLLITRMGFKPISSAFCNTKRVCGMGPSKASTTNRQPSAILSTRSTSPPKSACPGVSMIFILTSLYRMETFFERIVIPRSRSRSLLSRIKSSVGWLSLKR</sequence>
<dbReference type="EMBL" id="VSSQ01065320">
    <property type="protein sequence ID" value="MPN18063.1"/>
    <property type="molecule type" value="Genomic_DNA"/>
</dbReference>
<organism evidence="2">
    <name type="scientific">bioreactor metagenome</name>
    <dbReference type="NCBI Taxonomy" id="1076179"/>
    <lineage>
        <taxon>unclassified sequences</taxon>
        <taxon>metagenomes</taxon>
        <taxon>ecological metagenomes</taxon>
    </lineage>
</organism>
<evidence type="ECO:0000313" key="2">
    <source>
        <dbReference type="EMBL" id="MPN18063.1"/>
    </source>
</evidence>
<dbReference type="AlphaFoldDB" id="A0A645G1J0"/>
<gene>
    <name evidence="2" type="ORF">SDC9_165421</name>
</gene>
<comment type="caution">
    <text evidence="2">The sequence shown here is derived from an EMBL/GenBank/DDBJ whole genome shotgun (WGS) entry which is preliminary data.</text>
</comment>
<protein>
    <submittedName>
        <fullName evidence="2">Uncharacterized protein</fullName>
    </submittedName>
</protein>
<proteinExistence type="predicted"/>
<feature type="compositionally biased region" description="Polar residues" evidence="1">
    <location>
        <begin position="62"/>
        <end position="81"/>
    </location>
</feature>
<accession>A0A645G1J0</accession>
<evidence type="ECO:0000256" key="1">
    <source>
        <dbReference type="SAM" id="MobiDB-lite"/>
    </source>
</evidence>